<dbReference type="PROSITE" id="PS00061">
    <property type="entry name" value="ADH_SHORT"/>
    <property type="match status" value="1"/>
</dbReference>
<keyword evidence="2" id="KW-0560">Oxidoreductase</keyword>
<dbReference type="Gene3D" id="3.40.50.720">
    <property type="entry name" value="NAD(P)-binding Rossmann-like Domain"/>
    <property type="match status" value="1"/>
</dbReference>
<dbReference type="RefSeq" id="WP_166191570.1">
    <property type="nucleotide sequence ID" value="NZ_JAAOIV010000001.1"/>
</dbReference>
<dbReference type="Proteomes" id="UP000744769">
    <property type="component" value="Unassembled WGS sequence"/>
</dbReference>
<dbReference type="InterPro" id="IPR036291">
    <property type="entry name" value="NAD(P)-bd_dom_sf"/>
</dbReference>
<name>A0A967B249_9MICO</name>
<dbReference type="AlphaFoldDB" id="A0A967B249"/>
<dbReference type="Pfam" id="PF13561">
    <property type="entry name" value="adh_short_C2"/>
    <property type="match status" value="1"/>
</dbReference>
<evidence type="ECO:0000313" key="4">
    <source>
        <dbReference type="Proteomes" id="UP000744769"/>
    </source>
</evidence>
<dbReference type="SUPFAM" id="SSF51735">
    <property type="entry name" value="NAD(P)-binding Rossmann-fold domains"/>
    <property type="match status" value="1"/>
</dbReference>
<evidence type="ECO:0000256" key="2">
    <source>
        <dbReference type="ARBA" id="ARBA00023002"/>
    </source>
</evidence>
<dbReference type="PRINTS" id="PR00080">
    <property type="entry name" value="SDRFAMILY"/>
</dbReference>
<dbReference type="FunFam" id="3.40.50.720:FF:000084">
    <property type="entry name" value="Short-chain dehydrogenase reductase"/>
    <property type="match status" value="1"/>
</dbReference>
<organism evidence="3 4">
    <name type="scientific">Metallococcus carri</name>
    <dbReference type="NCBI Taxonomy" id="1656884"/>
    <lineage>
        <taxon>Bacteria</taxon>
        <taxon>Bacillati</taxon>
        <taxon>Actinomycetota</taxon>
        <taxon>Actinomycetes</taxon>
        <taxon>Micrococcales</taxon>
        <taxon>Dermacoccaceae</taxon>
        <taxon>Metallococcus</taxon>
    </lineage>
</organism>
<proteinExistence type="inferred from homology"/>
<accession>A0A967B249</accession>
<gene>
    <name evidence="3" type="ORF">G9U51_00365</name>
</gene>
<dbReference type="InterPro" id="IPR020904">
    <property type="entry name" value="Sc_DH/Rdtase_CS"/>
</dbReference>
<comment type="similarity">
    <text evidence="1">Belongs to the short-chain dehydrogenases/reductases (SDR) family.</text>
</comment>
<dbReference type="EMBL" id="JAAOIV010000001">
    <property type="protein sequence ID" value="NHN54237.1"/>
    <property type="molecule type" value="Genomic_DNA"/>
</dbReference>
<dbReference type="PRINTS" id="PR00081">
    <property type="entry name" value="GDHRDH"/>
</dbReference>
<sequence length="251" mass="26708">MLTSFDLTGRRALVTGSSKGIGRALAAGLLAAGADVVLNARDRDRLVATYDELEQTARGRVEWRAFDVTDEEQVRAAAAELGDIDILVNNAGMQRRSPITEFPTADFDQIMATNVRSVFLTSREFGRLMVARGAGKIVTVCSVQSLLARPGIAPYCASKGALTMLIKGLCADLAPHGIQVNGLAPGYFDTELTSALVADPEFTAWVEKRTPAGRWGDVADLVGPLVWLSSSASDFVNGQTIYVDGGMTAVL</sequence>
<dbReference type="PANTHER" id="PTHR43669:SF14">
    <property type="entry name" value="OXIDOREDUCTASE"/>
    <property type="match status" value="1"/>
</dbReference>
<protein>
    <submittedName>
        <fullName evidence="3">SDR family oxidoreductase</fullName>
    </submittedName>
</protein>
<evidence type="ECO:0000256" key="1">
    <source>
        <dbReference type="ARBA" id="ARBA00006484"/>
    </source>
</evidence>
<dbReference type="InterPro" id="IPR002347">
    <property type="entry name" value="SDR_fam"/>
</dbReference>
<keyword evidence="4" id="KW-1185">Reference proteome</keyword>
<dbReference type="GO" id="GO:0016491">
    <property type="term" value="F:oxidoreductase activity"/>
    <property type="evidence" value="ECO:0007669"/>
    <property type="project" value="UniProtKB-KW"/>
</dbReference>
<dbReference type="PANTHER" id="PTHR43669">
    <property type="entry name" value="5-KETO-D-GLUCONATE 5-REDUCTASE"/>
    <property type="match status" value="1"/>
</dbReference>
<comment type="caution">
    <text evidence="3">The sequence shown here is derived from an EMBL/GenBank/DDBJ whole genome shotgun (WGS) entry which is preliminary data.</text>
</comment>
<reference evidence="3" key="1">
    <citation type="submission" date="2020-03" db="EMBL/GenBank/DDBJ databases">
        <title>Draft sequencing of Calidifontibacter sp. DB0510.</title>
        <authorList>
            <person name="Kim D.-U."/>
        </authorList>
    </citation>
    <scope>NUCLEOTIDE SEQUENCE</scope>
    <source>
        <strain evidence="3">DB0510</strain>
    </source>
</reference>
<evidence type="ECO:0000313" key="3">
    <source>
        <dbReference type="EMBL" id="NHN54237.1"/>
    </source>
</evidence>